<keyword evidence="1" id="KW-1133">Transmembrane helix</keyword>
<evidence type="ECO:0000259" key="2">
    <source>
        <dbReference type="Pfam" id="PF08486"/>
    </source>
</evidence>
<feature type="transmembrane region" description="Helical" evidence="1">
    <location>
        <begin position="12"/>
        <end position="35"/>
    </location>
</feature>
<name>A0A401UGE9_9CLOT</name>
<dbReference type="GO" id="GO:0030435">
    <property type="term" value="P:sporulation resulting in formation of a cellular spore"/>
    <property type="evidence" value="ECO:0007669"/>
    <property type="project" value="InterPro"/>
</dbReference>
<dbReference type="InterPro" id="IPR013486">
    <property type="entry name" value="SpoIID/LytB"/>
</dbReference>
<accession>A0A401UGE9</accession>
<evidence type="ECO:0000313" key="4">
    <source>
        <dbReference type="Proteomes" id="UP000287872"/>
    </source>
</evidence>
<dbReference type="Pfam" id="PF08486">
    <property type="entry name" value="SpoIID"/>
    <property type="match status" value="1"/>
</dbReference>
<dbReference type="OrthoDB" id="9794671at2"/>
<dbReference type="RefSeq" id="WP_124997131.1">
    <property type="nucleotide sequence ID" value="NZ_BHYK01000001.1"/>
</dbReference>
<proteinExistence type="predicted"/>
<dbReference type="NCBIfam" id="TIGR02870">
    <property type="entry name" value="spore_II_D"/>
    <property type="match status" value="1"/>
</dbReference>
<dbReference type="PANTHER" id="PTHR30032">
    <property type="entry name" value="N-ACETYLMURAMOYL-L-ALANINE AMIDASE-RELATED"/>
    <property type="match status" value="1"/>
</dbReference>
<keyword evidence="1" id="KW-0812">Transmembrane</keyword>
<dbReference type="InterPro" id="IPR013693">
    <property type="entry name" value="SpoIID/LytB_N"/>
</dbReference>
<keyword evidence="4" id="KW-1185">Reference proteome</keyword>
<comment type="caution">
    <text evidence="3">The sequence shown here is derived from an EMBL/GenBank/DDBJ whole genome shotgun (WGS) entry which is preliminary data.</text>
</comment>
<evidence type="ECO:0000256" key="1">
    <source>
        <dbReference type="SAM" id="Phobius"/>
    </source>
</evidence>
<dbReference type="NCBIfam" id="TIGR02669">
    <property type="entry name" value="SpoIID_LytB"/>
    <property type="match status" value="1"/>
</dbReference>
<reference evidence="3 4" key="1">
    <citation type="submission" date="2018-11" db="EMBL/GenBank/DDBJ databases">
        <title>Genome sequencing and assembly of Clostridium tagluense strain A121.</title>
        <authorList>
            <person name="Murakami T."/>
            <person name="Segawa T."/>
            <person name="Shcherbakova V.A."/>
            <person name="Mori H."/>
            <person name="Yoshimura Y."/>
        </authorList>
    </citation>
    <scope>NUCLEOTIDE SEQUENCE [LARGE SCALE GENOMIC DNA]</scope>
    <source>
        <strain evidence="3 4">A121</strain>
    </source>
</reference>
<dbReference type="InterPro" id="IPR014225">
    <property type="entry name" value="Spore_II_D_firmicutes"/>
</dbReference>
<dbReference type="GO" id="GO:0030288">
    <property type="term" value="C:outer membrane-bounded periplasmic space"/>
    <property type="evidence" value="ECO:0007669"/>
    <property type="project" value="TreeGrafter"/>
</dbReference>
<dbReference type="Proteomes" id="UP000287872">
    <property type="component" value="Unassembled WGS sequence"/>
</dbReference>
<evidence type="ECO:0000313" key="3">
    <source>
        <dbReference type="EMBL" id="GCD08559.1"/>
    </source>
</evidence>
<protein>
    <submittedName>
        <fullName evidence="3">Stage II sporulation protein D</fullName>
    </submittedName>
</protein>
<dbReference type="EMBL" id="BHYK01000001">
    <property type="protein sequence ID" value="GCD08559.1"/>
    <property type="molecule type" value="Genomic_DNA"/>
</dbReference>
<keyword evidence="1" id="KW-0472">Membrane</keyword>
<gene>
    <name evidence="3" type="primary">spoIIC</name>
    <name evidence="3" type="ORF">Ctaglu_01820</name>
</gene>
<dbReference type="PANTHER" id="PTHR30032:SF4">
    <property type="entry name" value="AMIDASE ENHANCER"/>
    <property type="match status" value="1"/>
</dbReference>
<feature type="domain" description="Sporulation stage II protein D amidase enhancer LytB N-terminal" evidence="2">
    <location>
        <begin position="74"/>
        <end position="179"/>
    </location>
</feature>
<organism evidence="3 4">
    <name type="scientific">Clostridium tagluense</name>
    <dbReference type="NCBI Taxonomy" id="360422"/>
    <lineage>
        <taxon>Bacteria</taxon>
        <taxon>Bacillati</taxon>
        <taxon>Bacillota</taxon>
        <taxon>Clostridia</taxon>
        <taxon>Eubacteriales</taxon>
        <taxon>Clostridiaceae</taxon>
        <taxon>Clostridium</taxon>
    </lineage>
</organism>
<dbReference type="AlphaFoldDB" id="A0A401UGE9"/>
<sequence>MRRVFITVHLKNFILLSVAFISFIVIASVLIVGVGDNKSLNKGEKYKIKSEEYKNIIKSSSIPKNYKMKVLISKENTIKEIDLEEYITGVVASEMPAEFELEALKAQAVASRTYALAHVTELGGILCKNANGANLCDTVHCQAYMNKEDRIKLWVKDGRKYWDKIKTAVECTQGQVLTYNNSLVMEPYYFATSSGKTENSEEVFSNKIPYLRSVKSGGEEGAPKFKSSKIFGYNELSQIINNNYSNAKLTSASIKKQIVIIDRTKAGSVKNIKTGNITMTGSKFRTMLGLNSSNFEIVFNLKGVEIDCTGYGHGVGMSQWGADAMAKEGNNYTQILNHYYIGTVISK</sequence>
<dbReference type="InterPro" id="IPR051922">
    <property type="entry name" value="Bact_Sporulation_Assoc"/>
</dbReference>